<organism evidence="1 2">
    <name type="scientific">Serratia fonticola</name>
    <dbReference type="NCBI Taxonomy" id="47917"/>
    <lineage>
        <taxon>Bacteria</taxon>
        <taxon>Pseudomonadati</taxon>
        <taxon>Pseudomonadota</taxon>
        <taxon>Gammaproteobacteria</taxon>
        <taxon>Enterobacterales</taxon>
        <taxon>Yersiniaceae</taxon>
        <taxon>Serratia</taxon>
    </lineage>
</organism>
<name>A0AAW3WWG1_SERFO</name>
<gene>
    <name evidence="1" type="ORF">H8J20_21700</name>
</gene>
<accession>A0AAW3WWG1</accession>
<dbReference type="AlphaFoldDB" id="A0AAW3WWG1"/>
<comment type="caution">
    <text evidence="1">The sequence shown here is derived from an EMBL/GenBank/DDBJ whole genome shotgun (WGS) entry which is preliminary data.</text>
</comment>
<protein>
    <submittedName>
        <fullName evidence="1">Uncharacterized protein</fullName>
    </submittedName>
</protein>
<proteinExistence type="predicted"/>
<dbReference type="EMBL" id="JACNYO010000028">
    <property type="protein sequence ID" value="MBC3214755.1"/>
    <property type="molecule type" value="Genomic_DNA"/>
</dbReference>
<evidence type="ECO:0000313" key="2">
    <source>
        <dbReference type="Proteomes" id="UP000659084"/>
    </source>
</evidence>
<evidence type="ECO:0000313" key="1">
    <source>
        <dbReference type="EMBL" id="MBC3214755.1"/>
    </source>
</evidence>
<dbReference type="RefSeq" id="WP_179253795.1">
    <property type="nucleotide sequence ID" value="NZ_JACBIV010000032.1"/>
</dbReference>
<reference evidence="1" key="1">
    <citation type="submission" date="2020-08" db="EMBL/GenBank/DDBJ databases">
        <title>Food and environmental bacterial isolates.</title>
        <authorList>
            <person name="Richter L."/>
            <person name="Du Plessis E.M."/>
            <person name="Duvenage S."/>
            <person name="Allam M."/>
            <person name="Korsten L."/>
        </authorList>
    </citation>
    <scope>NUCLEOTIDE SEQUENCE</scope>
    <source>
        <strain evidence="1">UPMP2127</strain>
    </source>
</reference>
<sequence length="259" mass="29503">MNIAYRLIHRHTRNTLIARGWPADLNIETSLNYVRGEGVAFYGSLAAEDLMRLLPEIALRGLMSEKFLNDIMPLIQGSTFVVRLYRNSLGHRKAHAGTISLEYDNCPVAMSTKQVIGLLKALRDEINHLCSCVAAAGYHLTKAIRPAAEPLVFTRKTRNFTLIVTEVEPEHDETEWDNATVDQRLKAVLDEKNAFRRLEIRLECGGRLVGQTHAPFALRHPESPVRTWFERRWLREVISEARAEIELMMKSFSGIRLVA</sequence>
<dbReference type="Proteomes" id="UP000659084">
    <property type="component" value="Unassembled WGS sequence"/>
</dbReference>